<dbReference type="GO" id="GO:0005384">
    <property type="term" value="F:manganese ion transmembrane transporter activity"/>
    <property type="evidence" value="ECO:0007669"/>
    <property type="project" value="InterPro"/>
</dbReference>
<proteinExistence type="predicted"/>
<dbReference type="Pfam" id="PF01988">
    <property type="entry name" value="VIT1"/>
    <property type="match status" value="1"/>
</dbReference>
<evidence type="ECO:0000256" key="5">
    <source>
        <dbReference type="SAM" id="Phobius"/>
    </source>
</evidence>
<dbReference type="InterPro" id="IPR008217">
    <property type="entry name" value="Ccc1_fam"/>
</dbReference>
<feature type="transmembrane region" description="Helical" evidence="5">
    <location>
        <begin position="94"/>
        <end position="114"/>
    </location>
</feature>
<evidence type="ECO:0000256" key="4">
    <source>
        <dbReference type="ARBA" id="ARBA00023136"/>
    </source>
</evidence>
<dbReference type="AlphaFoldDB" id="A0A2X3BFM9"/>
<evidence type="ECO:0000313" key="6">
    <source>
        <dbReference type="EMBL" id="SQC02412.1"/>
    </source>
</evidence>
<evidence type="ECO:0000313" key="7">
    <source>
        <dbReference type="Proteomes" id="UP000250245"/>
    </source>
</evidence>
<reference evidence="6 7" key="1">
    <citation type="submission" date="2018-06" db="EMBL/GenBank/DDBJ databases">
        <authorList>
            <consortium name="Pathogen Informatics"/>
            <person name="Doyle S."/>
        </authorList>
    </citation>
    <scope>NUCLEOTIDE SEQUENCE [LARGE SCALE GENOMIC DNA]</scope>
    <source>
        <strain evidence="6 7">NCTC11820</strain>
    </source>
</reference>
<evidence type="ECO:0000256" key="2">
    <source>
        <dbReference type="ARBA" id="ARBA00022692"/>
    </source>
</evidence>
<keyword evidence="4 5" id="KW-0472">Membrane</keyword>
<accession>A0A2X3BFM9</accession>
<keyword evidence="3 5" id="KW-1133">Transmembrane helix</keyword>
<protein>
    <submittedName>
        <fullName evidence="6">VIT family</fullName>
    </submittedName>
</protein>
<dbReference type="PANTHER" id="PTHR31851">
    <property type="entry name" value="FE(2+)/MN(2+) TRANSPORTER PCL1"/>
    <property type="match status" value="1"/>
</dbReference>
<dbReference type="Proteomes" id="UP000250245">
    <property type="component" value="Unassembled WGS sequence"/>
</dbReference>
<sequence length="173" mass="18167">MPKSVMRITGWHISVPTLSLPHTVLGTLGCCKSWQSKIGSIFVLAMMQRSEERGTYDVDADATPQMAADEHLHSEVVRALAARSRARFSGRARAMVFGINDGLVSNLALVAGIAGTGVPVSIVLVTGLTGLVAGALSMGAGEFISITSQRELLESSLPQPRCETTSAHVGSCC</sequence>
<dbReference type="EMBL" id="UASJ01000019">
    <property type="protein sequence ID" value="SQC02412.1"/>
    <property type="molecule type" value="Genomic_DNA"/>
</dbReference>
<gene>
    <name evidence="6" type="ORF">NCTC11820_02304</name>
</gene>
<feature type="transmembrane region" description="Helical" evidence="5">
    <location>
        <begin position="120"/>
        <end position="140"/>
    </location>
</feature>
<organism evidence="6 7">
    <name type="scientific">Mobiluncus curtisii</name>
    <dbReference type="NCBI Taxonomy" id="2051"/>
    <lineage>
        <taxon>Bacteria</taxon>
        <taxon>Bacillati</taxon>
        <taxon>Actinomycetota</taxon>
        <taxon>Actinomycetes</taxon>
        <taxon>Actinomycetales</taxon>
        <taxon>Actinomycetaceae</taxon>
        <taxon>Mobiluncus</taxon>
    </lineage>
</organism>
<dbReference type="GO" id="GO:0030026">
    <property type="term" value="P:intracellular manganese ion homeostasis"/>
    <property type="evidence" value="ECO:0007669"/>
    <property type="project" value="InterPro"/>
</dbReference>
<dbReference type="GO" id="GO:0012505">
    <property type="term" value="C:endomembrane system"/>
    <property type="evidence" value="ECO:0007669"/>
    <property type="project" value="UniProtKB-SubCell"/>
</dbReference>
<dbReference type="PROSITE" id="PS51257">
    <property type="entry name" value="PROKAR_LIPOPROTEIN"/>
    <property type="match status" value="1"/>
</dbReference>
<comment type="subcellular location">
    <subcellularLocation>
        <location evidence="1">Endomembrane system</location>
        <topology evidence="1">Multi-pass membrane protein</topology>
    </subcellularLocation>
</comment>
<keyword evidence="2 5" id="KW-0812">Transmembrane</keyword>
<evidence type="ECO:0000256" key="1">
    <source>
        <dbReference type="ARBA" id="ARBA00004127"/>
    </source>
</evidence>
<evidence type="ECO:0000256" key="3">
    <source>
        <dbReference type="ARBA" id="ARBA00022989"/>
    </source>
</evidence>
<name>A0A2X3BFM9_9ACTO</name>